<protein>
    <submittedName>
        <fullName evidence="1">Uncharacterized protein</fullName>
    </submittedName>
</protein>
<accession>A0A0A9BHA8</accession>
<reference evidence="1" key="2">
    <citation type="journal article" date="2015" name="Data Brief">
        <title>Shoot transcriptome of the giant reed, Arundo donax.</title>
        <authorList>
            <person name="Barrero R.A."/>
            <person name="Guerrero F.D."/>
            <person name="Moolhuijzen P."/>
            <person name="Goolsby J.A."/>
            <person name="Tidwell J."/>
            <person name="Bellgard S.E."/>
            <person name="Bellgard M.I."/>
        </authorList>
    </citation>
    <scope>NUCLEOTIDE SEQUENCE</scope>
    <source>
        <tissue evidence="1">Shoot tissue taken approximately 20 cm above the soil surface</tissue>
    </source>
</reference>
<dbReference type="EMBL" id="GBRH01235159">
    <property type="protein sequence ID" value="JAD62736.1"/>
    <property type="molecule type" value="Transcribed_RNA"/>
</dbReference>
<evidence type="ECO:0000313" key="1">
    <source>
        <dbReference type="EMBL" id="JAD62736.1"/>
    </source>
</evidence>
<sequence length="71" mass="7357">MTRLFLRVARPSRMADTSSSRTWSRGNTSLLGLVSSDGAALGLGFWGAAAVVQAELLVASVETACSTLALT</sequence>
<dbReference type="AlphaFoldDB" id="A0A0A9BHA8"/>
<organism evidence="1">
    <name type="scientific">Arundo donax</name>
    <name type="common">Giant reed</name>
    <name type="synonym">Donax arundinaceus</name>
    <dbReference type="NCBI Taxonomy" id="35708"/>
    <lineage>
        <taxon>Eukaryota</taxon>
        <taxon>Viridiplantae</taxon>
        <taxon>Streptophyta</taxon>
        <taxon>Embryophyta</taxon>
        <taxon>Tracheophyta</taxon>
        <taxon>Spermatophyta</taxon>
        <taxon>Magnoliopsida</taxon>
        <taxon>Liliopsida</taxon>
        <taxon>Poales</taxon>
        <taxon>Poaceae</taxon>
        <taxon>PACMAD clade</taxon>
        <taxon>Arundinoideae</taxon>
        <taxon>Arundineae</taxon>
        <taxon>Arundo</taxon>
    </lineage>
</organism>
<name>A0A0A9BHA8_ARUDO</name>
<proteinExistence type="predicted"/>
<reference evidence="1" key="1">
    <citation type="submission" date="2014-09" db="EMBL/GenBank/DDBJ databases">
        <authorList>
            <person name="Magalhaes I.L.F."/>
            <person name="Oliveira U."/>
            <person name="Santos F.R."/>
            <person name="Vidigal T.H.D.A."/>
            <person name="Brescovit A.D."/>
            <person name="Santos A.J."/>
        </authorList>
    </citation>
    <scope>NUCLEOTIDE SEQUENCE</scope>
    <source>
        <tissue evidence="1">Shoot tissue taken approximately 20 cm above the soil surface</tissue>
    </source>
</reference>